<evidence type="ECO:0000256" key="1">
    <source>
        <dbReference type="ARBA" id="ARBA00022801"/>
    </source>
</evidence>
<feature type="chain" id="PRO_5015469577" evidence="4">
    <location>
        <begin position="27"/>
        <end position="329"/>
    </location>
</feature>
<gene>
    <name evidence="6" type="ORF">DDF65_06730</name>
</gene>
<dbReference type="PANTHER" id="PTHR34142:SF1">
    <property type="entry name" value="GLYCOSIDE HYDROLASE FAMILY 5 DOMAIN-CONTAINING PROTEIN"/>
    <property type="match status" value="1"/>
</dbReference>
<dbReference type="PANTHER" id="PTHR34142">
    <property type="entry name" value="ENDO-BETA-1,4-GLUCANASE A"/>
    <property type="match status" value="1"/>
</dbReference>
<dbReference type="AlphaFoldDB" id="A0A2T9JPK7"/>
<keyword evidence="7" id="KW-1185">Reference proteome</keyword>
<dbReference type="Gene3D" id="3.20.20.80">
    <property type="entry name" value="Glycosidases"/>
    <property type="match status" value="1"/>
</dbReference>
<comment type="similarity">
    <text evidence="3">Belongs to the glycosyl hydrolase 5 (cellulase A) family.</text>
</comment>
<protein>
    <submittedName>
        <fullName evidence="6">Beta-mannosidase</fullName>
    </submittedName>
</protein>
<proteinExistence type="inferred from homology"/>
<name>A0A2T9JPK7_9CAUL</name>
<keyword evidence="1 3" id="KW-0378">Hydrolase</keyword>
<reference evidence="6 7" key="1">
    <citation type="submission" date="2018-04" db="EMBL/GenBank/DDBJ databases">
        <title>The genome sequence of Caulobacter sp. 736.</title>
        <authorList>
            <person name="Gao J."/>
            <person name="Sun J."/>
        </authorList>
    </citation>
    <scope>NUCLEOTIDE SEQUENCE [LARGE SCALE GENOMIC DNA]</scope>
    <source>
        <strain evidence="6 7">736</strain>
    </source>
</reference>
<evidence type="ECO:0000256" key="2">
    <source>
        <dbReference type="ARBA" id="ARBA00023295"/>
    </source>
</evidence>
<accession>A0A2T9JPK7</accession>
<dbReference type="InterPro" id="IPR017853">
    <property type="entry name" value="GH"/>
</dbReference>
<dbReference type="Proteomes" id="UP000244913">
    <property type="component" value="Unassembled WGS sequence"/>
</dbReference>
<dbReference type="Pfam" id="PF00150">
    <property type="entry name" value="Cellulase"/>
    <property type="match status" value="1"/>
</dbReference>
<dbReference type="InterPro" id="IPR001547">
    <property type="entry name" value="Glyco_hydro_5"/>
</dbReference>
<keyword evidence="2 3" id="KW-0326">Glycosidase</keyword>
<organism evidence="6 7">
    <name type="scientific">Caulobacter radicis</name>
    <dbReference type="NCBI Taxonomy" id="2172650"/>
    <lineage>
        <taxon>Bacteria</taxon>
        <taxon>Pseudomonadati</taxon>
        <taxon>Pseudomonadota</taxon>
        <taxon>Alphaproteobacteria</taxon>
        <taxon>Caulobacterales</taxon>
        <taxon>Caulobacteraceae</taxon>
        <taxon>Caulobacter</taxon>
    </lineage>
</organism>
<dbReference type="GO" id="GO:0004553">
    <property type="term" value="F:hydrolase activity, hydrolyzing O-glycosyl compounds"/>
    <property type="evidence" value="ECO:0007669"/>
    <property type="project" value="InterPro"/>
</dbReference>
<evidence type="ECO:0000313" key="6">
    <source>
        <dbReference type="EMBL" id="PVM85647.1"/>
    </source>
</evidence>
<dbReference type="EMBL" id="QDKP01000020">
    <property type="protein sequence ID" value="PVM85647.1"/>
    <property type="molecule type" value="Genomic_DNA"/>
</dbReference>
<dbReference type="RefSeq" id="WP_116565756.1">
    <property type="nucleotide sequence ID" value="NZ_QDKP01000020.1"/>
</dbReference>
<comment type="caution">
    <text evidence="6">The sequence shown here is derived from an EMBL/GenBank/DDBJ whole genome shotgun (WGS) entry which is preliminary data.</text>
</comment>
<evidence type="ECO:0000256" key="4">
    <source>
        <dbReference type="SAM" id="SignalP"/>
    </source>
</evidence>
<sequence>MGMHAVRTWAGSLGLAFALLATPAFAGFSVHDGRLIDACGDVFVMRGVNLPHAWKPRATGKAIRETAKLGSNTVRVVLSDGTRWRRTSPHAVRRIIARARRAGQVVILEVHDTTGYGLEPKAAHIGVALAYWTKLEPVLRGQEDYVLVNIGNEPTAGTATPQQWLEAHRTAIVALRALGLRHTLVIDAHDYGQDSSGTMRDRAAELFAIDPLRNLVFDVHMYEVYGEAQAVESYLRAFEAARLPLIVGEFGPDHRGQAVDEEAIFRLSGAMGVGYLGWSWSGNAPEVADLDLVERFDGRRLTPWGRRFFDGAGGVRETSRRSRVFSGCR</sequence>
<dbReference type="SUPFAM" id="SSF51445">
    <property type="entry name" value="(Trans)glycosidases"/>
    <property type="match status" value="1"/>
</dbReference>
<evidence type="ECO:0000259" key="5">
    <source>
        <dbReference type="Pfam" id="PF00150"/>
    </source>
</evidence>
<feature type="signal peptide" evidence="4">
    <location>
        <begin position="1"/>
        <end position="26"/>
    </location>
</feature>
<evidence type="ECO:0000256" key="3">
    <source>
        <dbReference type="RuleBase" id="RU361153"/>
    </source>
</evidence>
<evidence type="ECO:0000313" key="7">
    <source>
        <dbReference type="Proteomes" id="UP000244913"/>
    </source>
</evidence>
<dbReference type="GO" id="GO:0009251">
    <property type="term" value="P:glucan catabolic process"/>
    <property type="evidence" value="ECO:0007669"/>
    <property type="project" value="TreeGrafter"/>
</dbReference>
<feature type="domain" description="Glycoside hydrolase family 5" evidence="5">
    <location>
        <begin position="38"/>
        <end position="283"/>
    </location>
</feature>
<keyword evidence="4" id="KW-0732">Signal</keyword>